<evidence type="ECO:0000313" key="2">
    <source>
        <dbReference type="Proteomes" id="UP001163046"/>
    </source>
</evidence>
<accession>A0A9X0A7Q4</accession>
<reference evidence="1" key="1">
    <citation type="submission" date="2023-01" db="EMBL/GenBank/DDBJ databases">
        <title>Genome assembly of the deep-sea coral Lophelia pertusa.</title>
        <authorList>
            <person name="Herrera S."/>
            <person name="Cordes E."/>
        </authorList>
    </citation>
    <scope>NUCLEOTIDE SEQUENCE</scope>
    <source>
        <strain evidence="1">USNM1676648</strain>
        <tissue evidence="1">Polyp</tissue>
    </source>
</reference>
<evidence type="ECO:0000313" key="1">
    <source>
        <dbReference type="EMBL" id="KAJ7393069.1"/>
    </source>
</evidence>
<protein>
    <submittedName>
        <fullName evidence="1">Uncharacterized protein</fullName>
    </submittedName>
</protein>
<dbReference type="AlphaFoldDB" id="A0A9X0A7Q4"/>
<sequence length="118" mass="13432">MDAKLQCDPSGDEYLMRFPERTITDYAIKVNSIVYNLDAVTLCLFAKDNPNESSNDNNCPYSYAVAGMDNEFTFCAVPDLRVLIHGNRRYLPWYHVANSGKYRVISKRSVTILLLSVN</sequence>
<dbReference type="OrthoDB" id="10521317at2759"/>
<organism evidence="1 2">
    <name type="scientific">Desmophyllum pertusum</name>
    <dbReference type="NCBI Taxonomy" id="174260"/>
    <lineage>
        <taxon>Eukaryota</taxon>
        <taxon>Metazoa</taxon>
        <taxon>Cnidaria</taxon>
        <taxon>Anthozoa</taxon>
        <taxon>Hexacorallia</taxon>
        <taxon>Scleractinia</taxon>
        <taxon>Caryophylliina</taxon>
        <taxon>Caryophylliidae</taxon>
        <taxon>Desmophyllum</taxon>
    </lineage>
</organism>
<gene>
    <name evidence="1" type="ORF">OS493_008367</name>
</gene>
<keyword evidence="2" id="KW-1185">Reference proteome</keyword>
<comment type="caution">
    <text evidence="1">The sequence shown here is derived from an EMBL/GenBank/DDBJ whole genome shotgun (WGS) entry which is preliminary data.</text>
</comment>
<dbReference type="EMBL" id="MU825399">
    <property type="protein sequence ID" value="KAJ7393069.1"/>
    <property type="molecule type" value="Genomic_DNA"/>
</dbReference>
<proteinExistence type="predicted"/>
<dbReference type="Gene3D" id="2.60.120.200">
    <property type="match status" value="1"/>
</dbReference>
<dbReference type="Proteomes" id="UP001163046">
    <property type="component" value="Unassembled WGS sequence"/>
</dbReference>
<name>A0A9X0A7Q4_9CNID</name>